<evidence type="ECO:0000313" key="4">
    <source>
        <dbReference type="Proteomes" id="UP001157133"/>
    </source>
</evidence>
<feature type="transmembrane region" description="Helical" evidence="1">
    <location>
        <begin position="20"/>
        <end position="51"/>
    </location>
</feature>
<dbReference type="InterPro" id="IPR019935">
    <property type="entry name" value="CHP03546"/>
</dbReference>
<dbReference type="Pfam" id="PF09835">
    <property type="entry name" value="DUF2062"/>
    <property type="match status" value="1"/>
</dbReference>
<protein>
    <recommendedName>
        <fullName evidence="2">DUF2062 domain-containing protein</fullName>
    </recommendedName>
</protein>
<comment type="caution">
    <text evidence="3">The sequence shown here is derived from an EMBL/GenBank/DDBJ whole genome shotgun (WGS) entry which is preliminary data.</text>
</comment>
<keyword evidence="1" id="KW-0812">Transmembrane</keyword>
<evidence type="ECO:0000256" key="1">
    <source>
        <dbReference type="SAM" id="Phobius"/>
    </source>
</evidence>
<evidence type="ECO:0000259" key="2">
    <source>
        <dbReference type="Pfam" id="PF09835"/>
    </source>
</evidence>
<keyword evidence="4" id="KW-1185">Reference proteome</keyword>
<keyword evidence="1" id="KW-0472">Membrane</keyword>
<name>A0ABQ6H7X0_9GAMM</name>
<organism evidence="3 4">
    <name type="scientific">Thalassotalea eurytherma</name>
    <dbReference type="NCBI Taxonomy" id="1144278"/>
    <lineage>
        <taxon>Bacteria</taxon>
        <taxon>Pseudomonadati</taxon>
        <taxon>Pseudomonadota</taxon>
        <taxon>Gammaproteobacteria</taxon>
        <taxon>Alteromonadales</taxon>
        <taxon>Colwelliaceae</taxon>
        <taxon>Thalassotalea</taxon>
    </lineage>
</organism>
<dbReference type="Proteomes" id="UP001157133">
    <property type="component" value="Unassembled WGS sequence"/>
</dbReference>
<sequence length="171" mass="19182">MLTLLAKLFQALNSESSSRQIALAVALGFFFGLAPLASLHNVVILFFALFIRVHLSSFILAATFFSGLSYIFSFFLVGLGESLLGAQALQGLWTGLYQFDWFKLAHLHHTYTLGAFVFGLLMLVPMYFLSLTLVEKYRVSLMATLERYRIVKALKASRFYRIYTSLAGQGV</sequence>
<gene>
    <name evidence="3" type="ORF">theurythT_30570</name>
</gene>
<dbReference type="InterPro" id="IPR018639">
    <property type="entry name" value="DUF2062"/>
</dbReference>
<accession>A0ABQ6H7X0</accession>
<feature type="transmembrane region" description="Helical" evidence="1">
    <location>
        <begin position="111"/>
        <end position="134"/>
    </location>
</feature>
<dbReference type="EMBL" id="BSSU01000017">
    <property type="protein sequence ID" value="GLX83604.1"/>
    <property type="molecule type" value="Genomic_DNA"/>
</dbReference>
<feature type="transmembrane region" description="Helical" evidence="1">
    <location>
        <begin position="58"/>
        <end position="79"/>
    </location>
</feature>
<dbReference type="NCBIfam" id="TIGR03546">
    <property type="entry name" value="TIGR03546 family protein"/>
    <property type="match status" value="1"/>
</dbReference>
<proteinExistence type="predicted"/>
<reference evidence="3 4" key="1">
    <citation type="submission" date="2023-03" db="EMBL/GenBank/DDBJ databases">
        <title>Draft genome sequence of Thalassotalea eurytherma JCM 18482T.</title>
        <authorList>
            <person name="Sawabe T."/>
        </authorList>
    </citation>
    <scope>NUCLEOTIDE SEQUENCE [LARGE SCALE GENOMIC DNA]</scope>
    <source>
        <strain evidence="3 4">JCM 18482</strain>
    </source>
</reference>
<keyword evidence="1" id="KW-1133">Transmembrane helix</keyword>
<evidence type="ECO:0000313" key="3">
    <source>
        <dbReference type="EMBL" id="GLX83604.1"/>
    </source>
</evidence>
<feature type="domain" description="DUF2062" evidence="2">
    <location>
        <begin position="9"/>
        <end position="139"/>
    </location>
</feature>
<dbReference type="RefSeq" id="WP_284209077.1">
    <property type="nucleotide sequence ID" value="NZ_BSSU01000017.1"/>
</dbReference>